<dbReference type="EMBL" id="MLYV02000696">
    <property type="protein sequence ID" value="PSR79419.1"/>
    <property type="molecule type" value="Genomic_DNA"/>
</dbReference>
<evidence type="ECO:0000313" key="2">
    <source>
        <dbReference type="Proteomes" id="UP000186601"/>
    </source>
</evidence>
<sequence>MAQAQFHTFLDYPDTYPLPGLIVPQSVFHALGEPFQPRPPIRFSENGTGGVSLQNALSPTPTGGGGLAANTNRVGVPQLTGKTVLMACRIQWPGYPPWTENILLSADMRLIVHNVATAIKHFMDVSFPPLPLVPVFAS</sequence>
<dbReference type="AlphaFoldDB" id="A0A2R6NXN3"/>
<evidence type="ECO:0000313" key="1">
    <source>
        <dbReference type="EMBL" id="PSR79419.1"/>
    </source>
</evidence>
<accession>A0A2R6NXN3</accession>
<protein>
    <submittedName>
        <fullName evidence="1">Uncharacterized protein</fullName>
    </submittedName>
</protein>
<dbReference type="OrthoDB" id="10602647at2759"/>
<name>A0A2R6NXN3_9APHY</name>
<keyword evidence="2" id="KW-1185">Reference proteome</keyword>
<proteinExistence type="predicted"/>
<reference evidence="1 2" key="1">
    <citation type="submission" date="2018-02" db="EMBL/GenBank/DDBJ databases">
        <title>Genome sequence of the basidiomycete white-rot fungus Phlebia centrifuga.</title>
        <authorList>
            <person name="Granchi Z."/>
            <person name="Peng M."/>
            <person name="de Vries R.P."/>
            <person name="Hilden K."/>
            <person name="Makela M.R."/>
            <person name="Grigoriev I."/>
            <person name="Riley R."/>
        </authorList>
    </citation>
    <scope>NUCLEOTIDE SEQUENCE [LARGE SCALE GENOMIC DNA]</scope>
    <source>
        <strain evidence="1 2">FBCC195</strain>
    </source>
</reference>
<dbReference type="Proteomes" id="UP000186601">
    <property type="component" value="Unassembled WGS sequence"/>
</dbReference>
<comment type="caution">
    <text evidence="1">The sequence shown here is derived from an EMBL/GenBank/DDBJ whole genome shotgun (WGS) entry which is preliminary data.</text>
</comment>
<gene>
    <name evidence="1" type="ORF">PHLCEN_2v7064</name>
</gene>
<organism evidence="1 2">
    <name type="scientific">Hermanssonia centrifuga</name>
    <dbReference type="NCBI Taxonomy" id="98765"/>
    <lineage>
        <taxon>Eukaryota</taxon>
        <taxon>Fungi</taxon>
        <taxon>Dikarya</taxon>
        <taxon>Basidiomycota</taxon>
        <taxon>Agaricomycotina</taxon>
        <taxon>Agaricomycetes</taxon>
        <taxon>Polyporales</taxon>
        <taxon>Meruliaceae</taxon>
        <taxon>Hermanssonia</taxon>
    </lineage>
</organism>